<evidence type="ECO:0000313" key="2">
    <source>
        <dbReference type="EMBL" id="JAD88515.1"/>
    </source>
</evidence>
<dbReference type="PANTHER" id="PTHR46412:SF4">
    <property type="entry name" value="OS02G0726700 PROTEIN"/>
    <property type="match status" value="1"/>
</dbReference>
<feature type="compositionally biased region" description="Basic and acidic residues" evidence="1">
    <location>
        <begin position="97"/>
        <end position="109"/>
    </location>
</feature>
<dbReference type="GO" id="GO:0006351">
    <property type="term" value="P:DNA-templated transcription"/>
    <property type="evidence" value="ECO:0007669"/>
    <property type="project" value="InterPro"/>
</dbReference>
<evidence type="ECO:0000256" key="1">
    <source>
        <dbReference type="SAM" id="MobiDB-lite"/>
    </source>
</evidence>
<feature type="compositionally biased region" description="Polar residues" evidence="1">
    <location>
        <begin position="85"/>
        <end position="96"/>
    </location>
</feature>
<protein>
    <submittedName>
        <fullName evidence="2">Uncharacterized protein</fullName>
    </submittedName>
</protein>
<feature type="region of interest" description="Disordered" evidence="1">
    <location>
        <begin position="32"/>
        <end position="110"/>
    </location>
</feature>
<sequence>MPWAKVYYRSCWKNTQNVGQVQGGGLLASTEQYGSKQPTAEPAALLSTQSMRETSPADSPSQKATNTVHNWGKNNTPSKQPPWLSMSTSDSGNRMQSKNERETLHEDNRNLSNAYSQGLLYRLTEALKRSGVDPTQANISVEINMDRREREHSNIHDNSKIYEDEKTIHVTKRLRCDRS</sequence>
<reference evidence="2" key="2">
    <citation type="journal article" date="2015" name="Data Brief">
        <title>Shoot transcriptome of the giant reed, Arundo donax.</title>
        <authorList>
            <person name="Barrero R.A."/>
            <person name="Guerrero F.D."/>
            <person name="Moolhuijzen P."/>
            <person name="Goolsby J.A."/>
            <person name="Tidwell J."/>
            <person name="Bellgard S.E."/>
            <person name="Bellgard M.I."/>
        </authorList>
    </citation>
    <scope>NUCLEOTIDE SEQUENCE</scope>
    <source>
        <tissue evidence="2">Shoot tissue taken approximately 20 cm above the soil surface</tissue>
    </source>
</reference>
<name>A0A0A9DS63_ARUDO</name>
<dbReference type="GO" id="GO:0046983">
    <property type="term" value="F:protein dimerization activity"/>
    <property type="evidence" value="ECO:0007669"/>
    <property type="project" value="InterPro"/>
</dbReference>
<dbReference type="AlphaFoldDB" id="A0A0A9DS63"/>
<dbReference type="InterPro" id="IPR044295">
    <property type="entry name" value="BIM1/2/3"/>
</dbReference>
<dbReference type="EMBL" id="GBRH01209380">
    <property type="protein sequence ID" value="JAD88515.1"/>
    <property type="molecule type" value="Transcribed_RNA"/>
</dbReference>
<reference evidence="2" key="1">
    <citation type="submission" date="2014-09" db="EMBL/GenBank/DDBJ databases">
        <authorList>
            <person name="Magalhaes I.L.F."/>
            <person name="Oliveira U."/>
            <person name="Santos F.R."/>
            <person name="Vidigal T.H.D.A."/>
            <person name="Brescovit A.D."/>
            <person name="Santos A.J."/>
        </authorList>
    </citation>
    <scope>NUCLEOTIDE SEQUENCE</scope>
    <source>
        <tissue evidence="2">Shoot tissue taken approximately 20 cm above the soil surface</tissue>
    </source>
</reference>
<dbReference type="PANTHER" id="PTHR46412">
    <property type="entry name" value="BES1-INTERACTING MYC-LIKE PROTEIN"/>
    <property type="match status" value="1"/>
</dbReference>
<proteinExistence type="predicted"/>
<accession>A0A0A9DS63</accession>
<organism evidence="2">
    <name type="scientific">Arundo donax</name>
    <name type="common">Giant reed</name>
    <name type="synonym">Donax arundinaceus</name>
    <dbReference type="NCBI Taxonomy" id="35708"/>
    <lineage>
        <taxon>Eukaryota</taxon>
        <taxon>Viridiplantae</taxon>
        <taxon>Streptophyta</taxon>
        <taxon>Embryophyta</taxon>
        <taxon>Tracheophyta</taxon>
        <taxon>Spermatophyta</taxon>
        <taxon>Magnoliopsida</taxon>
        <taxon>Liliopsida</taxon>
        <taxon>Poales</taxon>
        <taxon>Poaceae</taxon>
        <taxon>PACMAD clade</taxon>
        <taxon>Arundinoideae</taxon>
        <taxon>Arundineae</taxon>
        <taxon>Arundo</taxon>
    </lineage>
</organism>
<dbReference type="GO" id="GO:0003700">
    <property type="term" value="F:DNA-binding transcription factor activity"/>
    <property type="evidence" value="ECO:0007669"/>
    <property type="project" value="InterPro"/>
</dbReference>
<feature type="compositionally biased region" description="Polar residues" evidence="1">
    <location>
        <begin position="46"/>
        <end position="78"/>
    </location>
</feature>